<dbReference type="Proteomes" id="UP000192840">
    <property type="component" value="Unassembled WGS sequence"/>
</dbReference>
<dbReference type="EMBL" id="FWYC01000022">
    <property type="protein sequence ID" value="SMD24752.1"/>
    <property type="molecule type" value="Genomic_DNA"/>
</dbReference>
<evidence type="ECO:0000313" key="2">
    <source>
        <dbReference type="Proteomes" id="UP000192840"/>
    </source>
</evidence>
<organism evidence="1 2">
    <name type="scientific">Lentzea albidocapillata</name>
    <dbReference type="NCBI Taxonomy" id="40571"/>
    <lineage>
        <taxon>Bacteria</taxon>
        <taxon>Bacillati</taxon>
        <taxon>Actinomycetota</taxon>
        <taxon>Actinomycetes</taxon>
        <taxon>Pseudonocardiales</taxon>
        <taxon>Pseudonocardiaceae</taxon>
        <taxon>Lentzea</taxon>
    </lineage>
</organism>
<dbReference type="RefSeq" id="WP_157513051.1">
    <property type="nucleotide sequence ID" value="NZ_FWYC01000022.1"/>
</dbReference>
<dbReference type="AlphaFoldDB" id="A0A1W2FSP4"/>
<accession>A0A1W2FSP4</accession>
<keyword evidence="2" id="KW-1185">Reference proteome</keyword>
<protein>
    <submittedName>
        <fullName evidence="1">Uncharacterized protein</fullName>
    </submittedName>
</protein>
<reference evidence="2" key="1">
    <citation type="submission" date="2017-04" db="EMBL/GenBank/DDBJ databases">
        <authorList>
            <person name="Varghese N."/>
            <person name="Submissions S."/>
        </authorList>
    </citation>
    <scope>NUCLEOTIDE SEQUENCE [LARGE SCALE GENOMIC DNA]</scope>
    <source>
        <strain evidence="2">DSM 44073</strain>
    </source>
</reference>
<evidence type="ECO:0000313" key="1">
    <source>
        <dbReference type="EMBL" id="SMD24752.1"/>
    </source>
</evidence>
<sequence>MPRVKRPRAVPYVGGELVRREVGQIPGAGAYIRIAYRGMVLAPCGVVIGVLRE</sequence>
<gene>
    <name evidence="1" type="ORF">SAMN05660733_07832</name>
</gene>
<proteinExistence type="predicted"/>
<name>A0A1W2FSP4_9PSEU</name>